<dbReference type="Pfam" id="PF14226">
    <property type="entry name" value="DIOX_N"/>
    <property type="match status" value="1"/>
</dbReference>
<keyword evidence="2" id="KW-0408">Iron</keyword>
<dbReference type="InterPro" id="IPR026992">
    <property type="entry name" value="DIOX_N"/>
</dbReference>
<feature type="domain" description="Fe2OG dioxygenase" evidence="3">
    <location>
        <begin position="155"/>
        <end position="268"/>
    </location>
</feature>
<name>A0A2B7ZQE2_9EURO</name>
<keyword evidence="2" id="KW-0560">Oxidoreductase</keyword>
<dbReference type="Gene3D" id="2.60.120.330">
    <property type="entry name" value="B-lactam Antibiotic, Isopenicillin N Synthase, Chain"/>
    <property type="match status" value="1"/>
</dbReference>
<keyword evidence="2" id="KW-0479">Metal-binding</keyword>
<dbReference type="GO" id="GO:0044283">
    <property type="term" value="P:small molecule biosynthetic process"/>
    <property type="evidence" value="ECO:0007669"/>
    <property type="project" value="UniProtKB-ARBA"/>
</dbReference>
<dbReference type="InterPro" id="IPR027443">
    <property type="entry name" value="IPNS-like_sf"/>
</dbReference>
<dbReference type="InterPro" id="IPR044861">
    <property type="entry name" value="IPNS-like_FE2OG_OXY"/>
</dbReference>
<sequence>MASALPIIDLCNFSTAEELAPELMKAGKNPGFFYLTGHELTDDVAKQMFDLADDFFHNTSKEEKMMFVGGGGLGYTGLRDEKLAGKGRGDLKESYYIANLDEGGSQPLPAILDEGKVDIAGFCGKCELLAGRLLQAFAVGLKLPRDYLSKHHKGGESRLRFLHYPAIKEGSQEPPEGDEGDIRAGAHTDYGSITLLFRQPSDQGGLQVLINNKWIDIPCVQDAIVVNIADALEFWTCGRLRSTIHRVVFPRNESENIGRLSMPFFVQPDRDVLMEPILQEEIEQDGFEEVLRRKGYSSARALTAKEHLMQRRRVTYGH</sequence>
<evidence type="ECO:0000256" key="2">
    <source>
        <dbReference type="RuleBase" id="RU003682"/>
    </source>
</evidence>
<proteinExistence type="inferred from homology"/>
<evidence type="ECO:0000313" key="5">
    <source>
        <dbReference type="Proteomes" id="UP000226031"/>
    </source>
</evidence>
<dbReference type="STRING" id="73230.A0A2B7ZQE2"/>
<dbReference type="EMBL" id="PDND01000022">
    <property type="protein sequence ID" value="PGH35408.1"/>
    <property type="molecule type" value="Genomic_DNA"/>
</dbReference>
<keyword evidence="5" id="KW-1185">Reference proteome</keyword>
<reference evidence="4 5" key="1">
    <citation type="submission" date="2017-10" db="EMBL/GenBank/DDBJ databases">
        <title>Comparative genomics in systemic dimorphic fungi from Ajellomycetaceae.</title>
        <authorList>
            <person name="Munoz J.F."/>
            <person name="Mcewen J.G."/>
            <person name="Clay O.K."/>
            <person name="Cuomo C.A."/>
        </authorList>
    </citation>
    <scope>NUCLEOTIDE SEQUENCE [LARGE SCALE GENOMIC DNA]</scope>
    <source>
        <strain evidence="4 5">UAMH4076</strain>
    </source>
</reference>
<dbReference type="GO" id="GO:0046872">
    <property type="term" value="F:metal ion binding"/>
    <property type="evidence" value="ECO:0007669"/>
    <property type="project" value="UniProtKB-KW"/>
</dbReference>
<dbReference type="GO" id="GO:0016491">
    <property type="term" value="F:oxidoreductase activity"/>
    <property type="evidence" value="ECO:0007669"/>
    <property type="project" value="UniProtKB-KW"/>
</dbReference>
<accession>A0A2B7ZQE2</accession>
<comment type="similarity">
    <text evidence="1 2">Belongs to the iron/ascorbate-dependent oxidoreductase family.</text>
</comment>
<organism evidence="4 5">
    <name type="scientific">[Emmonsia] crescens</name>
    <dbReference type="NCBI Taxonomy" id="73230"/>
    <lineage>
        <taxon>Eukaryota</taxon>
        <taxon>Fungi</taxon>
        <taxon>Dikarya</taxon>
        <taxon>Ascomycota</taxon>
        <taxon>Pezizomycotina</taxon>
        <taxon>Eurotiomycetes</taxon>
        <taxon>Eurotiomycetidae</taxon>
        <taxon>Onygenales</taxon>
        <taxon>Ajellomycetaceae</taxon>
        <taxon>Emergomyces</taxon>
    </lineage>
</organism>
<dbReference type="InterPro" id="IPR005123">
    <property type="entry name" value="Oxoglu/Fe-dep_dioxygenase_dom"/>
</dbReference>
<dbReference type="AlphaFoldDB" id="A0A2B7ZQE2"/>
<dbReference type="Pfam" id="PF03171">
    <property type="entry name" value="2OG-FeII_Oxy"/>
    <property type="match status" value="1"/>
</dbReference>
<dbReference type="PANTHER" id="PTHR47990">
    <property type="entry name" value="2-OXOGLUTARATE (2OG) AND FE(II)-DEPENDENT OXYGENASE SUPERFAMILY PROTEIN-RELATED"/>
    <property type="match status" value="1"/>
</dbReference>
<dbReference type="PROSITE" id="PS51471">
    <property type="entry name" value="FE2OG_OXY"/>
    <property type="match status" value="1"/>
</dbReference>
<dbReference type="VEuPathDB" id="FungiDB:EMCG_00989"/>
<evidence type="ECO:0000313" key="4">
    <source>
        <dbReference type="EMBL" id="PGH35408.1"/>
    </source>
</evidence>
<protein>
    <recommendedName>
        <fullName evidence="3">Fe2OG dioxygenase domain-containing protein</fullName>
    </recommendedName>
</protein>
<dbReference type="InterPro" id="IPR050231">
    <property type="entry name" value="Iron_ascorbate_oxido_reductase"/>
</dbReference>
<evidence type="ECO:0000256" key="1">
    <source>
        <dbReference type="ARBA" id="ARBA00008056"/>
    </source>
</evidence>
<dbReference type="SUPFAM" id="SSF51197">
    <property type="entry name" value="Clavaminate synthase-like"/>
    <property type="match status" value="1"/>
</dbReference>
<evidence type="ECO:0000259" key="3">
    <source>
        <dbReference type="PROSITE" id="PS51471"/>
    </source>
</evidence>
<gene>
    <name evidence="4" type="ORF">GX50_01746</name>
</gene>
<comment type="caution">
    <text evidence="4">The sequence shown here is derived from an EMBL/GenBank/DDBJ whole genome shotgun (WGS) entry which is preliminary data.</text>
</comment>
<dbReference type="Proteomes" id="UP000226031">
    <property type="component" value="Unassembled WGS sequence"/>
</dbReference>